<evidence type="ECO:0000313" key="2">
    <source>
        <dbReference type="EMBL" id="KAL0425050.1"/>
    </source>
</evidence>
<reference evidence="2" key="1">
    <citation type="submission" date="2020-06" db="EMBL/GenBank/DDBJ databases">
        <authorList>
            <person name="Li T."/>
            <person name="Hu X."/>
            <person name="Zhang T."/>
            <person name="Song X."/>
            <person name="Zhang H."/>
            <person name="Dai N."/>
            <person name="Sheng W."/>
            <person name="Hou X."/>
            <person name="Wei L."/>
        </authorList>
    </citation>
    <scope>NUCLEOTIDE SEQUENCE</scope>
    <source>
        <strain evidence="2">G02</strain>
        <tissue evidence="2">Leaf</tissue>
    </source>
</reference>
<feature type="region of interest" description="Disordered" evidence="1">
    <location>
        <begin position="1"/>
        <end position="86"/>
    </location>
</feature>
<evidence type="ECO:0000256" key="1">
    <source>
        <dbReference type="SAM" id="MobiDB-lite"/>
    </source>
</evidence>
<name>A0AAW2V5K0_SESRA</name>
<protein>
    <submittedName>
        <fullName evidence="2">Uncharacterized protein</fullName>
    </submittedName>
</protein>
<proteinExistence type="predicted"/>
<gene>
    <name evidence="2" type="ORF">Sradi_1039800</name>
</gene>
<comment type="caution">
    <text evidence="2">The sequence shown here is derived from an EMBL/GenBank/DDBJ whole genome shotgun (WGS) entry which is preliminary data.</text>
</comment>
<dbReference type="AlphaFoldDB" id="A0AAW2V5K0"/>
<feature type="compositionally biased region" description="Gly residues" evidence="1">
    <location>
        <begin position="38"/>
        <end position="61"/>
    </location>
</feature>
<feature type="compositionally biased region" description="Basic residues" evidence="1">
    <location>
        <begin position="19"/>
        <end position="28"/>
    </location>
</feature>
<dbReference type="EMBL" id="JACGWJ010000004">
    <property type="protein sequence ID" value="KAL0425050.1"/>
    <property type="molecule type" value="Genomic_DNA"/>
</dbReference>
<reference evidence="2" key="2">
    <citation type="journal article" date="2024" name="Plant">
        <title>Genomic evolution and insights into agronomic trait innovations of Sesamum species.</title>
        <authorList>
            <person name="Miao H."/>
            <person name="Wang L."/>
            <person name="Qu L."/>
            <person name="Liu H."/>
            <person name="Sun Y."/>
            <person name="Le M."/>
            <person name="Wang Q."/>
            <person name="Wei S."/>
            <person name="Zheng Y."/>
            <person name="Lin W."/>
            <person name="Duan Y."/>
            <person name="Cao H."/>
            <person name="Xiong S."/>
            <person name="Wang X."/>
            <person name="Wei L."/>
            <person name="Li C."/>
            <person name="Ma Q."/>
            <person name="Ju M."/>
            <person name="Zhao R."/>
            <person name="Li G."/>
            <person name="Mu C."/>
            <person name="Tian Q."/>
            <person name="Mei H."/>
            <person name="Zhang T."/>
            <person name="Gao T."/>
            <person name="Zhang H."/>
        </authorList>
    </citation>
    <scope>NUCLEOTIDE SEQUENCE</scope>
    <source>
        <strain evidence="2">G02</strain>
    </source>
</reference>
<organism evidence="2">
    <name type="scientific">Sesamum radiatum</name>
    <name type="common">Black benniseed</name>
    <dbReference type="NCBI Taxonomy" id="300843"/>
    <lineage>
        <taxon>Eukaryota</taxon>
        <taxon>Viridiplantae</taxon>
        <taxon>Streptophyta</taxon>
        <taxon>Embryophyta</taxon>
        <taxon>Tracheophyta</taxon>
        <taxon>Spermatophyta</taxon>
        <taxon>Magnoliopsida</taxon>
        <taxon>eudicotyledons</taxon>
        <taxon>Gunneridae</taxon>
        <taxon>Pentapetalae</taxon>
        <taxon>asterids</taxon>
        <taxon>lamiids</taxon>
        <taxon>Lamiales</taxon>
        <taxon>Pedaliaceae</taxon>
        <taxon>Sesamum</taxon>
    </lineage>
</organism>
<sequence length="86" mass="8884">MVQSPARLSAWRGGEQRRVSCKSGRKTGRSPVQVKGNASGGGSGGGGGGRLQGRRGTGTGQGFRRHEGGHQTAGDGLGGTRKRRRR</sequence>
<accession>A0AAW2V5K0</accession>